<dbReference type="Pfam" id="PF00358">
    <property type="entry name" value="PTS_EIIA_1"/>
    <property type="match status" value="1"/>
</dbReference>
<feature type="transmembrane region" description="Helical" evidence="12">
    <location>
        <begin position="144"/>
        <end position="164"/>
    </location>
</feature>
<sequence>MSEYTQLAKDIIDNVGGKENVKSLRHCITRLRFVLNNESLANTDYLKSRDGIITVVQASGQYQVVIGNEVSDVHDEIQKQLGQLTANGDDPIVEEENKTNLLDKFVNFISQLFQPFLGPLAAAGMIKGIVAILGSFGMTPANSGFAAVLNMAGDGFFQFLPVMLAVTASRVLDLNIFSALGIVSALLYPTIGDLASGEVLYTLFANTVFESDIFQTFLGIPIILPPGGYMGTIIPIIIAVWFGSRVEKKAKQIVPRSLQTFFVPFIVLIVAVPVSILLIGPVASWAASLIGVFFSWLYQLNTLIFGILVGGLWQVLVMFGLHWGLIPIAILQVVDQGFTPIFGASDVAWASVMGVLIAVFIKTKNSKTKELTLPAAISSFFGVTEPGVYGILLPNKILFIISLIAAGIGGGYSGFFNVVPYRMGGLGIFSLASYIPNDGVITMNVWHRIISFVLTFVIAFIITMMVKVDKKADAEVEVVSETVIEEQSKPEAIYSPLDGEVIPLADVDDPVFSSGMMGKGVAIIPSDGIVYAPTDGEVVTLFPTGHAIGIQSDLGHEILIHIGINTVELEGQGFKPLIVVGDKITQGQPLIEVNIALLKERGFSTTTPIIITNAKEDSVLTIAQESQTKAKSELFTIE</sequence>
<keyword evidence="5 16" id="KW-0808">Transferase</keyword>
<feature type="transmembrane region" description="Helical" evidence="12">
    <location>
        <begin position="315"/>
        <end position="334"/>
    </location>
</feature>
<dbReference type="SUPFAM" id="SSF55604">
    <property type="entry name" value="Glucose permease domain IIB"/>
    <property type="match status" value="1"/>
</dbReference>
<keyword evidence="2" id="KW-0813">Transport</keyword>
<dbReference type="InterPro" id="IPR036878">
    <property type="entry name" value="Glu_permease_IIB"/>
</dbReference>
<proteinExistence type="predicted"/>
<dbReference type="Gene3D" id="2.70.70.10">
    <property type="entry name" value="Glucose Permease (Domain IIA)"/>
    <property type="match status" value="1"/>
</dbReference>
<evidence type="ECO:0000259" key="13">
    <source>
        <dbReference type="PROSITE" id="PS51093"/>
    </source>
</evidence>
<protein>
    <submittedName>
        <fullName evidence="16">Beta-glucoside-specific PTS transporter subunit IIABC</fullName>
        <ecNumber evidence="16">2.7.1.-</ecNumber>
    </submittedName>
</protein>
<dbReference type="Gene3D" id="3.30.1360.60">
    <property type="entry name" value="Glucose permease domain IIB"/>
    <property type="match status" value="1"/>
</dbReference>
<evidence type="ECO:0000256" key="8">
    <source>
        <dbReference type="ARBA" id="ARBA00022777"/>
    </source>
</evidence>
<keyword evidence="7 12" id="KW-0812">Transmembrane</keyword>
<dbReference type="InterPro" id="IPR050558">
    <property type="entry name" value="PTS_Sugar-Specific_Components"/>
</dbReference>
<dbReference type="InterPro" id="IPR003352">
    <property type="entry name" value="PTS_EIIC"/>
</dbReference>
<evidence type="ECO:0000256" key="12">
    <source>
        <dbReference type="SAM" id="Phobius"/>
    </source>
</evidence>
<feature type="transmembrane region" description="Helical" evidence="12">
    <location>
        <begin position="171"/>
        <end position="191"/>
    </location>
</feature>
<dbReference type="Proteomes" id="UP001315967">
    <property type="component" value="Chromosome"/>
</dbReference>
<evidence type="ECO:0000256" key="6">
    <source>
        <dbReference type="ARBA" id="ARBA00022683"/>
    </source>
</evidence>
<evidence type="ECO:0000259" key="14">
    <source>
        <dbReference type="PROSITE" id="PS51098"/>
    </source>
</evidence>
<keyword evidence="4" id="KW-0762">Sugar transport</keyword>
<keyword evidence="8" id="KW-0418">Kinase</keyword>
<comment type="subcellular location">
    <subcellularLocation>
        <location evidence="1">Cell membrane</location>
        <topology evidence="1">Multi-pass membrane protein</topology>
    </subcellularLocation>
</comment>
<dbReference type="Pfam" id="PF00367">
    <property type="entry name" value="PTS_EIIB"/>
    <property type="match status" value="1"/>
</dbReference>
<evidence type="ECO:0000256" key="11">
    <source>
        <dbReference type="PROSITE-ProRule" id="PRU00421"/>
    </source>
</evidence>
<feature type="transmembrane region" description="Helical" evidence="12">
    <location>
        <begin position="340"/>
        <end position="361"/>
    </location>
</feature>
<name>A0ABY5P8B5_9LACT</name>
<dbReference type="EMBL" id="CP102453">
    <property type="protein sequence ID" value="UUX34909.1"/>
    <property type="molecule type" value="Genomic_DNA"/>
</dbReference>
<keyword evidence="10 12" id="KW-0472">Membrane</keyword>
<keyword evidence="6" id="KW-0598">Phosphotransferase system</keyword>
<evidence type="ECO:0000256" key="5">
    <source>
        <dbReference type="ARBA" id="ARBA00022679"/>
    </source>
</evidence>
<keyword evidence="3" id="KW-1003">Cell membrane</keyword>
<dbReference type="NCBIfam" id="TIGR00830">
    <property type="entry name" value="PTBA"/>
    <property type="match status" value="1"/>
</dbReference>
<evidence type="ECO:0000256" key="4">
    <source>
        <dbReference type="ARBA" id="ARBA00022597"/>
    </source>
</evidence>
<dbReference type="PROSITE" id="PS51098">
    <property type="entry name" value="PTS_EIIB_TYPE_1"/>
    <property type="match status" value="1"/>
</dbReference>
<dbReference type="Pfam" id="PF02378">
    <property type="entry name" value="PTS_EIIC"/>
    <property type="match status" value="1"/>
</dbReference>
<reference evidence="16 17" key="1">
    <citation type="submission" date="2022-08" db="EMBL/GenBank/DDBJ databases">
        <title>Aerococcaceae sp. nov isolated from spoiled eye mask.</title>
        <authorList>
            <person name="Zhou G."/>
            <person name="Xie X.-B."/>
            <person name="Shi Q.-S."/>
            <person name="Wang Y.-S."/>
            <person name="Wen X."/>
            <person name="Peng H."/>
            <person name="Yang X.-J."/>
            <person name="Tao H.-B."/>
            <person name="Huang X.-M."/>
        </authorList>
    </citation>
    <scope>NUCLEOTIDE SEQUENCE [LARGE SCALE GENOMIC DNA]</scope>
    <source>
        <strain evidence="17">DM20194951</strain>
    </source>
</reference>
<evidence type="ECO:0000256" key="1">
    <source>
        <dbReference type="ARBA" id="ARBA00004651"/>
    </source>
</evidence>
<dbReference type="InterPro" id="IPR013013">
    <property type="entry name" value="PTS_EIIC_1"/>
</dbReference>
<dbReference type="InterPro" id="IPR011297">
    <property type="entry name" value="PTS_IIABC_b_glu"/>
</dbReference>
<evidence type="ECO:0000313" key="16">
    <source>
        <dbReference type="EMBL" id="UUX34909.1"/>
    </source>
</evidence>
<evidence type="ECO:0000259" key="15">
    <source>
        <dbReference type="PROSITE" id="PS51103"/>
    </source>
</evidence>
<dbReference type="NCBIfam" id="TIGR01995">
    <property type="entry name" value="PTS-II-ABC-beta"/>
    <property type="match status" value="1"/>
</dbReference>
<gene>
    <name evidence="16" type="ORF">NRE15_04490</name>
</gene>
<dbReference type="PROSITE" id="PS51103">
    <property type="entry name" value="PTS_EIIC_TYPE_1"/>
    <property type="match status" value="1"/>
</dbReference>
<evidence type="ECO:0000313" key="17">
    <source>
        <dbReference type="Proteomes" id="UP001315967"/>
    </source>
</evidence>
<dbReference type="InterPro" id="IPR011055">
    <property type="entry name" value="Dup_hybrid_motif"/>
</dbReference>
<dbReference type="GO" id="GO:0016740">
    <property type="term" value="F:transferase activity"/>
    <property type="evidence" value="ECO:0007669"/>
    <property type="project" value="UniProtKB-KW"/>
</dbReference>
<accession>A0ABY5P8B5</accession>
<dbReference type="SUPFAM" id="SSF51261">
    <property type="entry name" value="Duplicated hybrid motif"/>
    <property type="match status" value="1"/>
</dbReference>
<dbReference type="InterPro" id="IPR001127">
    <property type="entry name" value="PTS_EIIA_1_perm"/>
</dbReference>
<feature type="domain" description="PTS EIIA type-1" evidence="13">
    <location>
        <begin position="509"/>
        <end position="613"/>
    </location>
</feature>
<dbReference type="InterPro" id="IPR018113">
    <property type="entry name" value="PTrfase_EIIB_Cys"/>
</dbReference>
<keyword evidence="9 12" id="KW-1133">Transmembrane helix</keyword>
<keyword evidence="17" id="KW-1185">Reference proteome</keyword>
<feature type="transmembrane region" description="Helical" evidence="12">
    <location>
        <begin position="258"/>
        <end position="279"/>
    </location>
</feature>
<dbReference type="PROSITE" id="PS00371">
    <property type="entry name" value="PTS_EIIA_TYPE_1_HIS"/>
    <property type="match status" value="1"/>
</dbReference>
<feature type="domain" description="PTS EIIC type-1" evidence="15">
    <location>
        <begin position="107"/>
        <end position="478"/>
    </location>
</feature>
<evidence type="ECO:0000256" key="3">
    <source>
        <dbReference type="ARBA" id="ARBA00022475"/>
    </source>
</evidence>
<evidence type="ECO:0000256" key="7">
    <source>
        <dbReference type="ARBA" id="ARBA00022692"/>
    </source>
</evidence>
<dbReference type="RefSeq" id="WP_313794401.1">
    <property type="nucleotide sequence ID" value="NZ_CP102453.1"/>
</dbReference>
<evidence type="ECO:0000256" key="2">
    <source>
        <dbReference type="ARBA" id="ARBA00022448"/>
    </source>
</evidence>
<dbReference type="EC" id="2.7.1.-" evidence="16"/>
<organism evidence="16 17">
    <name type="scientific">Fundicoccus culcitae</name>
    <dbReference type="NCBI Taxonomy" id="2969821"/>
    <lineage>
        <taxon>Bacteria</taxon>
        <taxon>Bacillati</taxon>
        <taxon>Bacillota</taxon>
        <taxon>Bacilli</taxon>
        <taxon>Lactobacillales</taxon>
        <taxon>Aerococcaceae</taxon>
        <taxon>Fundicoccus</taxon>
    </lineage>
</organism>
<feature type="transmembrane region" description="Helical" evidence="12">
    <location>
        <begin position="397"/>
        <end position="416"/>
    </location>
</feature>
<dbReference type="CDD" id="cd00212">
    <property type="entry name" value="PTS_IIB_glc"/>
    <property type="match status" value="1"/>
</dbReference>
<dbReference type="InterPro" id="IPR001996">
    <property type="entry name" value="PTS_IIB_1"/>
</dbReference>
<dbReference type="PANTHER" id="PTHR30175:SF1">
    <property type="entry name" value="PTS SYSTEM ARBUTIN-, CELLOBIOSE-, AND SALICIN-SPECIFIC EIIBC COMPONENT-RELATED"/>
    <property type="match status" value="1"/>
</dbReference>
<feature type="transmembrane region" description="Helical" evidence="12">
    <location>
        <begin position="445"/>
        <end position="466"/>
    </location>
</feature>
<feature type="transmembrane region" description="Helical" evidence="12">
    <location>
        <begin position="116"/>
        <end position="138"/>
    </location>
</feature>
<evidence type="ECO:0000256" key="10">
    <source>
        <dbReference type="ARBA" id="ARBA00023136"/>
    </source>
</evidence>
<dbReference type="PROSITE" id="PS01035">
    <property type="entry name" value="PTS_EIIB_TYPE_1_CYS"/>
    <property type="match status" value="1"/>
</dbReference>
<evidence type="ECO:0000256" key="9">
    <source>
        <dbReference type="ARBA" id="ARBA00022989"/>
    </source>
</evidence>
<feature type="domain" description="PTS EIIB type-1" evidence="14">
    <location>
        <begin position="5"/>
        <end position="87"/>
    </location>
</feature>
<feature type="transmembrane region" description="Helical" evidence="12">
    <location>
        <begin position="227"/>
        <end position="246"/>
    </location>
</feature>
<dbReference type="PANTHER" id="PTHR30175">
    <property type="entry name" value="PHOSPHOTRANSFERASE SYSTEM TRANSPORT PROTEIN"/>
    <property type="match status" value="1"/>
</dbReference>
<dbReference type="PROSITE" id="PS51093">
    <property type="entry name" value="PTS_EIIA_TYPE_1"/>
    <property type="match status" value="1"/>
</dbReference>
<feature type="active site" description="Phosphocysteine intermediate; for EIIB activity" evidence="11">
    <location>
        <position position="27"/>
    </location>
</feature>